<reference evidence="1" key="1">
    <citation type="submission" date="2018-02" db="EMBL/GenBank/DDBJ databases">
        <title>Rhizophora mucronata_Transcriptome.</title>
        <authorList>
            <person name="Meera S.P."/>
            <person name="Sreeshan A."/>
            <person name="Augustine A."/>
        </authorList>
    </citation>
    <scope>NUCLEOTIDE SEQUENCE</scope>
    <source>
        <tissue evidence="1">Leaf</tissue>
    </source>
</reference>
<dbReference type="EMBL" id="GGEC01068286">
    <property type="protein sequence ID" value="MBX48770.1"/>
    <property type="molecule type" value="Transcribed_RNA"/>
</dbReference>
<dbReference type="AlphaFoldDB" id="A0A2P2P234"/>
<protein>
    <submittedName>
        <fullName evidence="1">Uncharacterized protein</fullName>
    </submittedName>
</protein>
<accession>A0A2P2P234</accession>
<evidence type="ECO:0000313" key="1">
    <source>
        <dbReference type="EMBL" id="MBX48770.1"/>
    </source>
</evidence>
<sequence>MGKDNVPFCAIRICFLLVSHFEPFIS</sequence>
<organism evidence="1">
    <name type="scientific">Rhizophora mucronata</name>
    <name type="common">Asiatic mangrove</name>
    <dbReference type="NCBI Taxonomy" id="61149"/>
    <lineage>
        <taxon>Eukaryota</taxon>
        <taxon>Viridiplantae</taxon>
        <taxon>Streptophyta</taxon>
        <taxon>Embryophyta</taxon>
        <taxon>Tracheophyta</taxon>
        <taxon>Spermatophyta</taxon>
        <taxon>Magnoliopsida</taxon>
        <taxon>eudicotyledons</taxon>
        <taxon>Gunneridae</taxon>
        <taxon>Pentapetalae</taxon>
        <taxon>rosids</taxon>
        <taxon>fabids</taxon>
        <taxon>Malpighiales</taxon>
        <taxon>Rhizophoraceae</taxon>
        <taxon>Rhizophora</taxon>
    </lineage>
</organism>
<name>A0A2P2P234_RHIMU</name>
<proteinExistence type="predicted"/>